<gene>
    <name evidence="1" type="ORF">PG999_012694</name>
</gene>
<dbReference type="EMBL" id="JAQQWP010000010">
    <property type="protein sequence ID" value="KAK8096750.1"/>
    <property type="molecule type" value="Genomic_DNA"/>
</dbReference>
<dbReference type="AlphaFoldDB" id="A0AAW0Q999"/>
<proteinExistence type="predicted"/>
<reference evidence="1 2" key="1">
    <citation type="submission" date="2023-01" db="EMBL/GenBank/DDBJ databases">
        <title>Analysis of 21 Apiospora genomes using comparative genomics revels a genus with tremendous synthesis potential of carbohydrate active enzymes and secondary metabolites.</title>
        <authorList>
            <person name="Sorensen T."/>
        </authorList>
    </citation>
    <scope>NUCLEOTIDE SEQUENCE [LARGE SCALE GENOMIC DNA]</scope>
    <source>
        <strain evidence="1 2">CBS 117206</strain>
    </source>
</reference>
<protein>
    <submittedName>
        <fullName evidence="1">Uncharacterized protein</fullName>
    </submittedName>
</protein>
<comment type="caution">
    <text evidence="1">The sequence shown here is derived from an EMBL/GenBank/DDBJ whole genome shotgun (WGS) entry which is preliminary data.</text>
</comment>
<organism evidence="1 2">
    <name type="scientific">Apiospora kogelbergensis</name>
    <dbReference type="NCBI Taxonomy" id="1337665"/>
    <lineage>
        <taxon>Eukaryota</taxon>
        <taxon>Fungi</taxon>
        <taxon>Dikarya</taxon>
        <taxon>Ascomycota</taxon>
        <taxon>Pezizomycotina</taxon>
        <taxon>Sordariomycetes</taxon>
        <taxon>Xylariomycetidae</taxon>
        <taxon>Amphisphaeriales</taxon>
        <taxon>Apiosporaceae</taxon>
        <taxon>Apiospora</taxon>
    </lineage>
</organism>
<sequence length="216" mass="23984">MADPGLDIYELVSRVCDAGDLVVFSATARAAHPAYAELQNRPLEAHAFWKGRDLPQKLYDSRKRRIRRLRNSPNTLGTFENEGLRVVVCHSPGEGVERHRKKESAALTHPPAEFHQGDFPGLLEQRQNEDYAIARVCCLLNNLTAIGDYIQNAFTGPLCLKSATAKHDEVDKPLTAKPYAALDDRGLRLLLRLQSQDGKAMAPAHCTLSFVVDLLS</sequence>
<name>A0AAW0Q999_9PEZI</name>
<keyword evidence="2" id="KW-1185">Reference proteome</keyword>
<evidence type="ECO:0000313" key="2">
    <source>
        <dbReference type="Proteomes" id="UP001392437"/>
    </source>
</evidence>
<accession>A0AAW0Q999</accession>
<dbReference type="Proteomes" id="UP001392437">
    <property type="component" value="Unassembled WGS sequence"/>
</dbReference>
<evidence type="ECO:0000313" key="1">
    <source>
        <dbReference type="EMBL" id="KAK8096750.1"/>
    </source>
</evidence>